<name>A0ABU0J773_9HYPH</name>
<reference evidence="3 4" key="1">
    <citation type="submission" date="2023-07" db="EMBL/GenBank/DDBJ databases">
        <title>Genomic Encyclopedia of Type Strains, Phase IV (KMG-IV): sequencing the most valuable type-strain genomes for metagenomic binning, comparative biology and taxonomic classification.</title>
        <authorList>
            <person name="Goeker M."/>
        </authorList>
    </citation>
    <scope>NUCLEOTIDE SEQUENCE [LARGE SCALE GENOMIC DNA]</scope>
    <source>
        <strain evidence="3 4">DSM 19619</strain>
    </source>
</reference>
<organism evidence="3 4">
    <name type="scientific">Labrys wisconsinensis</name>
    <dbReference type="NCBI Taxonomy" id="425677"/>
    <lineage>
        <taxon>Bacteria</taxon>
        <taxon>Pseudomonadati</taxon>
        <taxon>Pseudomonadota</taxon>
        <taxon>Alphaproteobacteria</taxon>
        <taxon>Hyphomicrobiales</taxon>
        <taxon>Xanthobacteraceae</taxon>
        <taxon>Labrys</taxon>
    </lineage>
</organism>
<keyword evidence="4" id="KW-1185">Reference proteome</keyword>
<evidence type="ECO:0000259" key="2">
    <source>
        <dbReference type="Pfam" id="PF17930"/>
    </source>
</evidence>
<dbReference type="Gene3D" id="3.40.50.20">
    <property type="match status" value="1"/>
</dbReference>
<dbReference type="Pfam" id="PF17930">
    <property type="entry name" value="LpxI_N"/>
    <property type="match status" value="1"/>
</dbReference>
<feature type="domain" description="LpxI N-terminal" evidence="2">
    <location>
        <begin position="12"/>
        <end position="140"/>
    </location>
</feature>
<dbReference type="InterPro" id="IPR043167">
    <property type="entry name" value="LpxI_C_sf"/>
</dbReference>
<sequence>MSPGASSRPAPLAIIAGAGRLPAEIAAEVAARGEAVVVMPLRGVADADFAGFAQEPIGMMDPAGAVAALGRLGVGRIVMAGTVHRPGLGLVLAAWQAALNRDEIRRIVRGGDDNVLRGVIAFLEHSGFPVVGVRDVAPGLMAAIGLLAGRDPGESAMADIARGVEALRAFGPLDVGQAVVVADGRVLAVEAAEGTDAMLRRVSALRRHGLLGRLLRHGRPVLAEHRGGVMVKAPKPGQDMRADLPVIGPRTVRLAVRAGLAGIAVEAGGVLVVERQQTLAEAEKLGLFILGVAR</sequence>
<dbReference type="InterPro" id="IPR053174">
    <property type="entry name" value="LpxI"/>
</dbReference>
<dbReference type="RefSeq" id="WP_307271836.1">
    <property type="nucleotide sequence ID" value="NZ_JAUSVX010000003.1"/>
</dbReference>
<evidence type="ECO:0000259" key="1">
    <source>
        <dbReference type="Pfam" id="PF06230"/>
    </source>
</evidence>
<protein>
    <submittedName>
        <fullName evidence="3">DUF1009 family protein</fullName>
    </submittedName>
</protein>
<feature type="domain" description="LpxI C-terminal" evidence="1">
    <location>
        <begin position="145"/>
        <end position="289"/>
    </location>
</feature>
<gene>
    <name evidence="3" type="ORF">QO011_002314</name>
</gene>
<dbReference type="InterPro" id="IPR041255">
    <property type="entry name" value="LpxI_N"/>
</dbReference>
<proteinExistence type="predicted"/>
<dbReference type="Gene3D" id="3.40.140.80">
    <property type="match status" value="1"/>
</dbReference>
<dbReference type="Pfam" id="PF06230">
    <property type="entry name" value="LpxI_C"/>
    <property type="match status" value="1"/>
</dbReference>
<dbReference type="Proteomes" id="UP001242480">
    <property type="component" value="Unassembled WGS sequence"/>
</dbReference>
<dbReference type="InterPro" id="IPR010415">
    <property type="entry name" value="LpxI_C"/>
</dbReference>
<dbReference type="PANTHER" id="PTHR39962:SF1">
    <property type="entry name" value="LPXI FAMILY PROTEIN"/>
    <property type="match status" value="1"/>
</dbReference>
<dbReference type="PANTHER" id="PTHR39962">
    <property type="entry name" value="BLL4848 PROTEIN"/>
    <property type="match status" value="1"/>
</dbReference>
<comment type="caution">
    <text evidence="3">The sequence shown here is derived from an EMBL/GenBank/DDBJ whole genome shotgun (WGS) entry which is preliminary data.</text>
</comment>
<evidence type="ECO:0000313" key="4">
    <source>
        <dbReference type="Proteomes" id="UP001242480"/>
    </source>
</evidence>
<accession>A0ABU0J773</accession>
<evidence type="ECO:0000313" key="3">
    <source>
        <dbReference type="EMBL" id="MDQ0469303.1"/>
    </source>
</evidence>
<dbReference type="EMBL" id="JAUSVX010000003">
    <property type="protein sequence ID" value="MDQ0469303.1"/>
    <property type="molecule type" value="Genomic_DNA"/>
</dbReference>